<evidence type="ECO:0000259" key="13">
    <source>
        <dbReference type="PROSITE" id="PS50109"/>
    </source>
</evidence>
<feature type="domain" description="HAMP" evidence="14">
    <location>
        <begin position="211"/>
        <end position="263"/>
    </location>
</feature>
<feature type="compositionally biased region" description="Pro residues" evidence="11">
    <location>
        <begin position="529"/>
        <end position="545"/>
    </location>
</feature>
<reference evidence="15 16" key="1">
    <citation type="submission" date="2019-06" db="EMBL/GenBank/DDBJ databases">
        <title>Whole genome shotgun sequence of Cellulosimicrobium cellulans NBRC 15516.</title>
        <authorList>
            <person name="Hosoyama A."/>
            <person name="Uohara A."/>
            <person name="Ohji S."/>
            <person name="Ichikawa N."/>
        </authorList>
    </citation>
    <scope>NUCLEOTIDE SEQUENCE [LARGE SCALE GENOMIC DNA]</scope>
    <source>
        <strain evidence="15 16">NBRC 15516</strain>
    </source>
</reference>
<dbReference type="CDD" id="cd00082">
    <property type="entry name" value="HisKA"/>
    <property type="match status" value="1"/>
</dbReference>
<evidence type="ECO:0000256" key="11">
    <source>
        <dbReference type="SAM" id="MobiDB-lite"/>
    </source>
</evidence>
<dbReference type="Gene3D" id="3.30.565.10">
    <property type="entry name" value="Histidine kinase-like ATPase, C-terminal domain"/>
    <property type="match status" value="1"/>
</dbReference>
<keyword evidence="7 15" id="KW-0418">Kinase</keyword>
<evidence type="ECO:0000256" key="9">
    <source>
        <dbReference type="ARBA" id="ARBA00023012"/>
    </source>
</evidence>
<evidence type="ECO:0000256" key="10">
    <source>
        <dbReference type="ARBA" id="ARBA00023136"/>
    </source>
</evidence>
<evidence type="ECO:0000256" key="4">
    <source>
        <dbReference type="ARBA" id="ARBA00022553"/>
    </source>
</evidence>
<dbReference type="PANTHER" id="PTHR45436:SF5">
    <property type="entry name" value="SENSOR HISTIDINE KINASE TRCS"/>
    <property type="match status" value="1"/>
</dbReference>
<evidence type="ECO:0000256" key="8">
    <source>
        <dbReference type="ARBA" id="ARBA00022989"/>
    </source>
</evidence>
<dbReference type="InterPro" id="IPR003594">
    <property type="entry name" value="HATPase_dom"/>
</dbReference>
<dbReference type="Gene3D" id="1.10.287.130">
    <property type="match status" value="1"/>
</dbReference>
<dbReference type="InterPro" id="IPR036890">
    <property type="entry name" value="HATPase_C_sf"/>
</dbReference>
<keyword evidence="6 12" id="KW-0812">Transmembrane</keyword>
<evidence type="ECO:0000256" key="7">
    <source>
        <dbReference type="ARBA" id="ARBA00022777"/>
    </source>
</evidence>
<dbReference type="Pfam" id="PF00672">
    <property type="entry name" value="HAMP"/>
    <property type="match status" value="1"/>
</dbReference>
<evidence type="ECO:0000256" key="1">
    <source>
        <dbReference type="ARBA" id="ARBA00000085"/>
    </source>
</evidence>
<dbReference type="GO" id="GO:0005886">
    <property type="term" value="C:plasma membrane"/>
    <property type="evidence" value="ECO:0007669"/>
    <property type="project" value="UniProtKB-SubCell"/>
</dbReference>
<keyword evidence="9" id="KW-0902">Two-component regulatory system</keyword>
<dbReference type="Proteomes" id="UP000316659">
    <property type="component" value="Unassembled WGS sequence"/>
</dbReference>
<dbReference type="InterPro" id="IPR003661">
    <property type="entry name" value="HisK_dim/P_dom"/>
</dbReference>
<dbReference type="EC" id="2.7.13.3" evidence="3"/>
<dbReference type="PROSITE" id="PS50109">
    <property type="entry name" value="HIS_KIN"/>
    <property type="match status" value="1"/>
</dbReference>
<feature type="compositionally biased region" description="Low complexity" evidence="11">
    <location>
        <begin position="513"/>
        <end position="528"/>
    </location>
</feature>
<dbReference type="InterPro" id="IPR005467">
    <property type="entry name" value="His_kinase_dom"/>
</dbReference>
<dbReference type="Pfam" id="PF00512">
    <property type="entry name" value="HisKA"/>
    <property type="match status" value="1"/>
</dbReference>
<feature type="domain" description="Histidine kinase" evidence="13">
    <location>
        <begin position="271"/>
        <end position="483"/>
    </location>
</feature>
<comment type="caution">
    <text evidence="15">The sequence shown here is derived from an EMBL/GenBank/DDBJ whole genome shotgun (WGS) entry which is preliminary data.</text>
</comment>
<gene>
    <name evidence="15" type="ORF">CCE02nite_08450</name>
</gene>
<dbReference type="SMART" id="SM00388">
    <property type="entry name" value="HisKA"/>
    <property type="match status" value="1"/>
</dbReference>
<proteinExistence type="predicted"/>
<dbReference type="SUPFAM" id="SSF158472">
    <property type="entry name" value="HAMP domain-like"/>
    <property type="match status" value="1"/>
</dbReference>
<dbReference type="AlphaFoldDB" id="A0A4Y4DV30"/>
<dbReference type="InterPro" id="IPR036097">
    <property type="entry name" value="HisK_dim/P_sf"/>
</dbReference>
<dbReference type="PROSITE" id="PS50885">
    <property type="entry name" value="HAMP"/>
    <property type="match status" value="1"/>
</dbReference>
<keyword evidence="10 12" id="KW-0472">Membrane</keyword>
<evidence type="ECO:0000256" key="6">
    <source>
        <dbReference type="ARBA" id="ARBA00022692"/>
    </source>
</evidence>
<evidence type="ECO:0000313" key="15">
    <source>
        <dbReference type="EMBL" id="GED08846.1"/>
    </source>
</evidence>
<dbReference type="PANTHER" id="PTHR45436">
    <property type="entry name" value="SENSOR HISTIDINE KINASE YKOH"/>
    <property type="match status" value="1"/>
</dbReference>
<feature type="transmembrane region" description="Helical" evidence="12">
    <location>
        <begin position="191"/>
        <end position="214"/>
    </location>
</feature>
<dbReference type="Gene3D" id="6.10.340.10">
    <property type="match status" value="1"/>
</dbReference>
<dbReference type="CDD" id="cd06225">
    <property type="entry name" value="HAMP"/>
    <property type="match status" value="1"/>
</dbReference>
<keyword evidence="8 12" id="KW-1133">Transmembrane helix</keyword>
<keyword evidence="5" id="KW-0808">Transferase</keyword>
<keyword evidence="4" id="KW-0597">Phosphoprotein</keyword>
<accession>A0A4Y4DV30</accession>
<dbReference type="Pfam" id="PF02518">
    <property type="entry name" value="HATPase_c"/>
    <property type="match status" value="1"/>
</dbReference>
<dbReference type="InterPro" id="IPR003660">
    <property type="entry name" value="HAMP_dom"/>
</dbReference>
<evidence type="ECO:0000256" key="5">
    <source>
        <dbReference type="ARBA" id="ARBA00022679"/>
    </source>
</evidence>
<comment type="catalytic activity">
    <reaction evidence="1">
        <text>ATP + protein L-histidine = ADP + protein N-phospho-L-histidine.</text>
        <dbReference type="EC" id="2.7.13.3"/>
    </reaction>
</comment>
<dbReference type="PRINTS" id="PR00344">
    <property type="entry name" value="BCTRLSENSOR"/>
</dbReference>
<evidence type="ECO:0000256" key="2">
    <source>
        <dbReference type="ARBA" id="ARBA00004236"/>
    </source>
</evidence>
<evidence type="ECO:0000256" key="12">
    <source>
        <dbReference type="SAM" id="Phobius"/>
    </source>
</evidence>
<name>A0A4Y4DV30_CELCE</name>
<dbReference type="SMART" id="SM00387">
    <property type="entry name" value="HATPase_c"/>
    <property type="match status" value="1"/>
</dbReference>
<dbReference type="SUPFAM" id="SSF47384">
    <property type="entry name" value="Homodimeric domain of signal transducing histidine kinase"/>
    <property type="match status" value="1"/>
</dbReference>
<evidence type="ECO:0000313" key="16">
    <source>
        <dbReference type="Proteomes" id="UP000316659"/>
    </source>
</evidence>
<protein>
    <recommendedName>
        <fullName evidence="3">histidine kinase</fullName>
        <ecNumber evidence="3">2.7.13.3</ecNumber>
    </recommendedName>
</protein>
<organism evidence="15 16">
    <name type="scientific">Cellulosimicrobium cellulans</name>
    <name type="common">Arthrobacter luteus</name>
    <dbReference type="NCBI Taxonomy" id="1710"/>
    <lineage>
        <taxon>Bacteria</taxon>
        <taxon>Bacillati</taxon>
        <taxon>Actinomycetota</taxon>
        <taxon>Actinomycetes</taxon>
        <taxon>Micrococcales</taxon>
        <taxon>Promicromonosporaceae</taxon>
        <taxon>Cellulosimicrobium</taxon>
    </lineage>
</organism>
<sequence>MSPRARRAGLTVRTRMLAAFLGLSALALLLAGGAAWFLQRGQIDARIDESLHRSATELKRLADSGVNPVTGEPFTSAEDVVVASIQLTVPAHNEGILGLREGRTPLVSQQDVRLRLEDDPELVAALAPLVAGDDVVLRSPRTATADYRALVAPVQSVGGAGAAADQAPAALVLAYDRTAEHAEFAQVFRTYAVVALGALVLIGVVGWVVAGRLLQPIRTLSRTAQRIGDTDLSARIPVTGNDDLSDLSRTVNGMLDRLEGSFDSQRRLIDDVGHELRTPLTVVRGHLELMDPRDAADAAETRDLALDELDRMNRLVDDLVTLATAGRPDFVRPGDTDLGRLLDDVHDKVRTLGDRRWLVDARVDVAVLADGQRLTQALLQLAANAVKFSAPGSVVALGSAVSDDGAHVRVWVRDEGVGIAPEQQERIFERFAQATTPGSTHPEGAGLGLAIVAAIAAGHGGRVLVASTPGVGSTFTLDLPLAPVAGPSSGVPADTVGPHAPALDGRHGQAPGALTAPTVPSAPSAATPSLPPPASGPAPGAPPAVGPDDQHPPAHPAPDGRTTR</sequence>
<feature type="region of interest" description="Disordered" evidence="11">
    <location>
        <begin position="490"/>
        <end position="564"/>
    </location>
</feature>
<dbReference type="InterPro" id="IPR004358">
    <property type="entry name" value="Sig_transdc_His_kin-like_C"/>
</dbReference>
<dbReference type="SUPFAM" id="SSF55874">
    <property type="entry name" value="ATPase domain of HSP90 chaperone/DNA topoisomerase II/histidine kinase"/>
    <property type="match status" value="1"/>
</dbReference>
<evidence type="ECO:0000259" key="14">
    <source>
        <dbReference type="PROSITE" id="PS50885"/>
    </source>
</evidence>
<dbReference type="SMART" id="SM00304">
    <property type="entry name" value="HAMP"/>
    <property type="match status" value="1"/>
</dbReference>
<dbReference type="EMBL" id="BJNZ01000004">
    <property type="protein sequence ID" value="GED08846.1"/>
    <property type="molecule type" value="Genomic_DNA"/>
</dbReference>
<comment type="subcellular location">
    <subcellularLocation>
        <location evidence="2">Cell membrane</location>
    </subcellularLocation>
</comment>
<dbReference type="RefSeq" id="WP_255318626.1">
    <property type="nucleotide sequence ID" value="NZ_BJNZ01000004.1"/>
</dbReference>
<evidence type="ECO:0000256" key="3">
    <source>
        <dbReference type="ARBA" id="ARBA00012438"/>
    </source>
</evidence>
<dbReference type="GO" id="GO:0000155">
    <property type="term" value="F:phosphorelay sensor kinase activity"/>
    <property type="evidence" value="ECO:0007669"/>
    <property type="project" value="InterPro"/>
</dbReference>
<dbReference type="InterPro" id="IPR050428">
    <property type="entry name" value="TCS_sensor_his_kinase"/>
</dbReference>